<dbReference type="PROSITE" id="PS51212">
    <property type="entry name" value="WSC"/>
    <property type="match status" value="1"/>
</dbReference>
<feature type="domain" description="WSC" evidence="15">
    <location>
        <begin position="43"/>
        <end position="151"/>
    </location>
</feature>
<dbReference type="Gene3D" id="2.60.220.50">
    <property type="match status" value="1"/>
</dbReference>
<feature type="transmembrane region" description="Helical" evidence="12">
    <location>
        <begin position="1075"/>
        <end position="1099"/>
    </location>
</feature>
<feature type="compositionally biased region" description="Low complexity" evidence="11">
    <location>
        <begin position="411"/>
        <end position="452"/>
    </location>
</feature>
<dbReference type="InterPro" id="IPR000832">
    <property type="entry name" value="GPCR_2_secretin-like"/>
</dbReference>
<feature type="transmembrane region" description="Helical" evidence="12">
    <location>
        <begin position="914"/>
        <end position="934"/>
    </location>
</feature>
<dbReference type="OMA" id="LYRMVVH"/>
<accession>A0A1D2MLT3</accession>
<dbReference type="Pfam" id="PF00002">
    <property type="entry name" value="7tm_2"/>
    <property type="match status" value="1"/>
</dbReference>
<comment type="subcellular location">
    <subcellularLocation>
        <location evidence="1">Membrane</location>
        <topology evidence="1">Multi-pass membrane protein</topology>
    </subcellularLocation>
</comment>
<evidence type="ECO:0000313" key="16">
    <source>
        <dbReference type="EMBL" id="ODM94029.1"/>
    </source>
</evidence>
<dbReference type="AlphaFoldDB" id="A0A1D2MLT3"/>
<sequence length="1250" mass="138815">MSDQVQGAHHQKQINYFYKTDAVHEDEAVTNGISFISNFVSFSLTPIGCFSTWGVHNTSMHDPIRSPIYNESYTPTSCAEACKNEGPQYQVAILKGAECKCSFTYDFNLWKAPDEDCYIPCPMEDYNATAPRTQVRNACGGNRAYSVYCRSGEDSCTDIPYRVPEAQEEIIAKVSEMDKVRSWNSQRDKLEHECASCDYGNGQDCKKGYIFPDFDYFPVNNPTDCIDYCSQNVSYTVVTTTSGEQIREPSKHAVLTWWEFERNRKDLSICHCINDKIRELYVAVSNVSECEKKCPGDPSSTCGGLQRDHKMYGSIYCLGSLLDGTCQVAEVTSTVQPQSTTTTEDPCSEGALGCDDPDPTDSNESTEDPTTTEEPTTTEPPSTTETTLKDTSGTPPETTTTSTTCDDDDVSTTTPVPQTSSTTLTTPITTPSSTSATTPQRTTTTLSPTPVSSFCKQKCRSIDRHGIKWEVCAGTVGIGPCFQNSTGVVFWSCSKNGTFVTPQPDSSNCSSPWLEEKHEELEKVDDIDEARNYIDRLSEACKSAQKPGSSTTYFGHELRNITSLVGRILEKAKGFSPTLSNYERVVETAIDLSAFLMQYQDPWKDLSDLEKSSVSTSLIDNTEDSLFHLTELVKTETYTKIYTQNLTDMSKFLILAESFHKQKAKVQSGTYEFPPSSVRELQDSFIKLPANWQDLIPSNKVDIAAMSIDSHLGAGSKIEVSNQKVINSRLISFTVISSGTLSGNMKAMQNASINFKDKGVEITFRHDTEAWGDEVQNVPRKLHEGEKPKAVLGSTQCVYWNTKTETWSSNGCQIIVSNRYETVCECNHLTSFAVLMDIHRYVGKEFALELLTIILCSLSTVALLLSVIILSSVNGLQKIRATITKNLSACLMLGNAMVMFVLDRNYFHMSEGVCMGAAIITHYIFLCAFMWMVIEGVQLYRMVVHVFDSGRSYIKHFGIFAYGTPLIVVAITATTGYLKGDQPYGGDVYCWLDGMYIWSFLAPVAIVITINLIILFIALKTAYQLQQNKKLSPTFLMGRVRSYKTWFKGSFSLTVILGLTWVVGFFTLMNSPGGIIAAYVFTLLNASQGIFIFIFHCVFNDKVRAVTRRNLSTYLPSWISSSISTNPGGNENSIYGKRPLSSMKSGESVLSDKPKPKLRRSSGLPEQKQPYIISKRKSQSDFTLNKTELEKDYKVNLTDAHNHYVSVNPVQRCESVGTISSMDSIPFSDNGNISSDTSQSALISNEKVNS</sequence>
<feature type="transmembrane region" description="Helical" evidence="12">
    <location>
        <begin position="954"/>
        <end position="975"/>
    </location>
</feature>
<evidence type="ECO:0000256" key="11">
    <source>
        <dbReference type="SAM" id="MobiDB-lite"/>
    </source>
</evidence>
<keyword evidence="10" id="KW-0807">Transducer</keyword>
<organism evidence="16 17">
    <name type="scientific">Orchesella cincta</name>
    <name type="common">Springtail</name>
    <name type="synonym">Podura cincta</name>
    <dbReference type="NCBI Taxonomy" id="48709"/>
    <lineage>
        <taxon>Eukaryota</taxon>
        <taxon>Metazoa</taxon>
        <taxon>Ecdysozoa</taxon>
        <taxon>Arthropoda</taxon>
        <taxon>Hexapoda</taxon>
        <taxon>Collembola</taxon>
        <taxon>Entomobryomorpha</taxon>
        <taxon>Entomobryoidea</taxon>
        <taxon>Orchesellidae</taxon>
        <taxon>Orchesellinae</taxon>
        <taxon>Orchesella</taxon>
    </lineage>
</organism>
<evidence type="ECO:0000256" key="12">
    <source>
        <dbReference type="SAM" id="Phobius"/>
    </source>
</evidence>
<keyword evidence="4 12" id="KW-1133">Transmembrane helix</keyword>
<evidence type="ECO:0000256" key="9">
    <source>
        <dbReference type="ARBA" id="ARBA00023180"/>
    </source>
</evidence>
<dbReference type="Pfam" id="PF01825">
    <property type="entry name" value="GPS"/>
    <property type="match status" value="1"/>
</dbReference>
<feature type="region of interest" description="Disordered" evidence="11">
    <location>
        <begin position="333"/>
        <end position="452"/>
    </location>
</feature>
<dbReference type="PROSITE" id="PS50221">
    <property type="entry name" value="GAIN_B"/>
    <property type="match status" value="1"/>
</dbReference>
<keyword evidence="9" id="KW-0325">Glycoprotein</keyword>
<feature type="transmembrane region" description="Helical" evidence="12">
    <location>
        <begin position="883"/>
        <end position="902"/>
    </location>
</feature>
<dbReference type="FunFam" id="1.20.1070.10:FF:000058">
    <property type="entry name" value="Adhesion G protein-coupled receptor F5"/>
    <property type="match status" value="1"/>
</dbReference>
<gene>
    <name evidence="16" type="ORF">Ocin01_12658</name>
</gene>
<evidence type="ECO:0000256" key="4">
    <source>
        <dbReference type="ARBA" id="ARBA00022989"/>
    </source>
</evidence>
<evidence type="ECO:0000313" key="17">
    <source>
        <dbReference type="Proteomes" id="UP000094527"/>
    </source>
</evidence>
<feature type="region of interest" description="Disordered" evidence="11">
    <location>
        <begin position="1130"/>
        <end position="1169"/>
    </location>
</feature>
<feature type="domain" description="GAIN-B" evidence="13">
    <location>
        <begin position="644"/>
        <end position="842"/>
    </location>
</feature>
<dbReference type="InterPro" id="IPR017981">
    <property type="entry name" value="GPCR_2-like_7TM"/>
</dbReference>
<feature type="compositionally biased region" description="Low complexity" evidence="11">
    <location>
        <begin position="333"/>
        <end position="344"/>
    </location>
</feature>
<dbReference type="EMBL" id="LJIJ01000870">
    <property type="protein sequence ID" value="ODM94029.1"/>
    <property type="molecule type" value="Genomic_DNA"/>
</dbReference>
<evidence type="ECO:0000256" key="8">
    <source>
        <dbReference type="ARBA" id="ARBA00023170"/>
    </source>
</evidence>
<evidence type="ECO:0000256" key="5">
    <source>
        <dbReference type="ARBA" id="ARBA00023040"/>
    </source>
</evidence>
<comment type="similarity">
    <text evidence="2">Belongs to the G-protein coupled receptor 2 family. Adhesion G-protein coupled receptor (ADGR) subfamily.</text>
</comment>
<dbReference type="Proteomes" id="UP000094527">
    <property type="component" value="Unassembled WGS sequence"/>
</dbReference>
<dbReference type="PRINTS" id="PR00249">
    <property type="entry name" value="GPCRSECRETIN"/>
</dbReference>
<keyword evidence="17" id="KW-1185">Reference proteome</keyword>
<dbReference type="GO" id="GO:0004930">
    <property type="term" value="F:G protein-coupled receptor activity"/>
    <property type="evidence" value="ECO:0007669"/>
    <property type="project" value="UniProtKB-KW"/>
</dbReference>
<evidence type="ECO:0000256" key="3">
    <source>
        <dbReference type="ARBA" id="ARBA00022692"/>
    </source>
</evidence>
<protein>
    <submittedName>
        <fullName evidence="16">Latrophilin-3</fullName>
    </submittedName>
</protein>
<feature type="transmembrane region" description="Helical" evidence="12">
    <location>
        <begin position="1046"/>
        <end position="1069"/>
    </location>
</feature>
<dbReference type="InterPro" id="IPR002889">
    <property type="entry name" value="WSC_carb-bd"/>
</dbReference>
<comment type="caution">
    <text evidence="16">The sequence shown here is derived from an EMBL/GenBank/DDBJ whole genome shotgun (WGS) entry which is preliminary data.</text>
</comment>
<keyword evidence="5" id="KW-0297">G-protein coupled receptor</keyword>
<keyword evidence="8" id="KW-0675">Receptor</keyword>
<dbReference type="SUPFAM" id="SSF81321">
    <property type="entry name" value="Family A G protein-coupled receptor-like"/>
    <property type="match status" value="1"/>
</dbReference>
<dbReference type="InterPro" id="IPR046338">
    <property type="entry name" value="GAIN_dom_sf"/>
</dbReference>
<reference evidence="16 17" key="1">
    <citation type="journal article" date="2016" name="Genome Biol. Evol.">
        <title>Gene Family Evolution Reflects Adaptation to Soil Environmental Stressors in the Genome of the Collembolan Orchesella cincta.</title>
        <authorList>
            <person name="Faddeeva-Vakhrusheva A."/>
            <person name="Derks M.F."/>
            <person name="Anvar S.Y."/>
            <person name="Agamennone V."/>
            <person name="Suring W."/>
            <person name="Smit S."/>
            <person name="van Straalen N.M."/>
            <person name="Roelofs D."/>
        </authorList>
    </citation>
    <scope>NUCLEOTIDE SEQUENCE [LARGE SCALE GENOMIC DNA]</scope>
    <source>
        <tissue evidence="16">Mixed pool</tissue>
    </source>
</reference>
<keyword evidence="6 12" id="KW-0472">Membrane</keyword>
<evidence type="ECO:0000256" key="6">
    <source>
        <dbReference type="ARBA" id="ARBA00023136"/>
    </source>
</evidence>
<dbReference type="GO" id="GO:0007166">
    <property type="term" value="P:cell surface receptor signaling pathway"/>
    <property type="evidence" value="ECO:0007669"/>
    <property type="project" value="InterPro"/>
</dbReference>
<evidence type="ECO:0000256" key="1">
    <source>
        <dbReference type="ARBA" id="ARBA00004141"/>
    </source>
</evidence>
<dbReference type="STRING" id="48709.A0A1D2MLT3"/>
<dbReference type="Gene3D" id="4.10.1240.10">
    <property type="entry name" value="GPCR, family 2, extracellular hormone receptor domain"/>
    <property type="match status" value="1"/>
</dbReference>
<dbReference type="InterPro" id="IPR000203">
    <property type="entry name" value="GPS"/>
</dbReference>
<feature type="domain" description="G-protein coupled receptors family 2 profile 2" evidence="14">
    <location>
        <begin position="848"/>
        <end position="1100"/>
    </location>
</feature>
<feature type="transmembrane region" description="Helical" evidence="12">
    <location>
        <begin position="995"/>
        <end position="1019"/>
    </location>
</feature>
<evidence type="ECO:0000256" key="2">
    <source>
        <dbReference type="ARBA" id="ARBA00007343"/>
    </source>
</evidence>
<dbReference type="PANTHER" id="PTHR12011:SF347">
    <property type="entry name" value="FI21270P1-RELATED"/>
    <property type="match status" value="1"/>
</dbReference>
<dbReference type="InterPro" id="IPR036445">
    <property type="entry name" value="GPCR_2_extracell_dom_sf"/>
</dbReference>
<evidence type="ECO:0000259" key="13">
    <source>
        <dbReference type="PROSITE" id="PS50221"/>
    </source>
</evidence>
<evidence type="ECO:0000256" key="7">
    <source>
        <dbReference type="ARBA" id="ARBA00023157"/>
    </source>
</evidence>
<name>A0A1D2MLT3_ORCCI</name>
<feature type="compositionally biased region" description="Acidic residues" evidence="11">
    <location>
        <begin position="355"/>
        <end position="371"/>
    </location>
</feature>
<dbReference type="SMART" id="SM00303">
    <property type="entry name" value="GPS"/>
    <property type="match status" value="1"/>
</dbReference>
<dbReference type="GO" id="GO:0005886">
    <property type="term" value="C:plasma membrane"/>
    <property type="evidence" value="ECO:0007669"/>
    <property type="project" value="UniProtKB-SubCell"/>
</dbReference>
<feature type="region of interest" description="Disordered" evidence="11">
    <location>
        <begin position="1227"/>
        <end position="1250"/>
    </location>
</feature>
<keyword evidence="3 12" id="KW-0812">Transmembrane</keyword>
<evidence type="ECO:0000256" key="10">
    <source>
        <dbReference type="ARBA" id="ARBA00023224"/>
    </source>
</evidence>
<proteinExistence type="inferred from homology"/>
<dbReference type="Gene3D" id="1.20.1070.10">
    <property type="entry name" value="Rhodopsin 7-helix transmembrane proteins"/>
    <property type="match status" value="1"/>
</dbReference>
<dbReference type="InterPro" id="IPR057244">
    <property type="entry name" value="GAIN_B"/>
</dbReference>
<feature type="compositionally biased region" description="Low complexity" evidence="11">
    <location>
        <begin position="372"/>
        <end position="404"/>
    </location>
</feature>
<evidence type="ECO:0000259" key="15">
    <source>
        <dbReference type="PROSITE" id="PS51212"/>
    </source>
</evidence>
<dbReference type="PANTHER" id="PTHR12011">
    <property type="entry name" value="ADHESION G-PROTEIN COUPLED RECEPTOR"/>
    <property type="match status" value="1"/>
</dbReference>
<feature type="transmembrane region" description="Helical" evidence="12">
    <location>
        <begin position="850"/>
        <end position="871"/>
    </location>
</feature>
<evidence type="ECO:0000259" key="14">
    <source>
        <dbReference type="PROSITE" id="PS50261"/>
    </source>
</evidence>
<keyword evidence="7" id="KW-1015">Disulfide bond</keyword>
<dbReference type="PROSITE" id="PS50261">
    <property type="entry name" value="G_PROTEIN_RECEP_F2_4"/>
    <property type="match status" value="1"/>
</dbReference>
<dbReference type="OrthoDB" id="1100386at2759"/>